<dbReference type="Proteomes" id="UP000817854">
    <property type="component" value="Unassembled WGS sequence"/>
</dbReference>
<sequence>MLKTKPELAKQIDELVEESKRVVEIDYLANISGRGRRLGQRLTKTALNNLVNYLKKSRVDFEIFPEKGAFEIKDFIGSNGKNLVMTETTQAAFVYTSKNAKFCVREGVTIYEFIHEFIHFKHSRKLGLKKYHSLGGYGTPGELIKEKQVFDKLIEFKDYLTREELKSALNYLNKDIYNIRGINPISFDFDINKIPEVRKEVDIKKLFYLK</sequence>
<proteinExistence type="predicted"/>
<evidence type="ECO:0008006" key="3">
    <source>
        <dbReference type="Google" id="ProtNLM"/>
    </source>
</evidence>
<reference evidence="2" key="1">
    <citation type="submission" date="2019-05" db="EMBL/GenBank/DDBJ databases">
        <title>Flavobacterium profundi sp. nov., isolated from a deep-sea seamount.</title>
        <authorList>
            <person name="Zhang D.-C."/>
        </authorList>
    </citation>
    <scope>NUCLEOTIDE SEQUENCE [LARGE SCALE GENOMIC DNA]</scope>
    <source>
        <strain evidence="2">EC11</strain>
    </source>
</reference>
<dbReference type="RefSeq" id="WP_140961797.1">
    <property type="nucleotide sequence ID" value="NZ_VEVQ02000004.1"/>
</dbReference>
<name>A0ABX0IPB4_9FLAO</name>
<accession>A0ABX0IPB4</accession>
<reference evidence="1 2" key="2">
    <citation type="submission" date="2019-05" db="EMBL/GenBank/DDBJ databases">
        <authorList>
            <person name="Lianzixin W."/>
        </authorList>
    </citation>
    <scope>NUCLEOTIDE SEQUENCE [LARGE SCALE GENOMIC DNA]</scope>
    <source>
        <strain evidence="1 2">EC11</strain>
    </source>
</reference>
<reference evidence="1 2" key="3">
    <citation type="submission" date="2020-02" db="EMBL/GenBank/DDBJ databases">
        <title>Flavobacterium profundi sp. nov., isolated from a deep-sea seamount.</title>
        <authorList>
            <person name="Zhang D.-C."/>
        </authorList>
    </citation>
    <scope>NUCLEOTIDE SEQUENCE [LARGE SCALE GENOMIC DNA]</scope>
    <source>
        <strain evidence="1 2">EC11</strain>
    </source>
</reference>
<gene>
    <name evidence="1" type="ORF">FIA58_007600</name>
</gene>
<evidence type="ECO:0000313" key="1">
    <source>
        <dbReference type="EMBL" id="NHN25538.1"/>
    </source>
</evidence>
<dbReference type="EMBL" id="VEVQ02000004">
    <property type="protein sequence ID" value="NHN25538.1"/>
    <property type="molecule type" value="Genomic_DNA"/>
</dbReference>
<keyword evidence="2" id="KW-1185">Reference proteome</keyword>
<organism evidence="1 2">
    <name type="scientific">Flavobacterium jejuense</name>
    <dbReference type="NCBI Taxonomy" id="1544455"/>
    <lineage>
        <taxon>Bacteria</taxon>
        <taxon>Pseudomonadati</taxon>
        <taxon>Bacteroidota</taxon>
        <taxon>Flavobacteriia</taxon>
        <taxon>Flavobacteriales</taxon>
        <taxon>Flavobacteriaceae</taxon>
        <taxon>Flavobacterium</taxon>
    </lineage>
</organism>
<evidence type="ECO:0000313" key="2">
    <source>
        <dbReference type="Proteomes" id="UP000817854"/>
    </source>
</evidence>
<comment type="caution">
    <text evidence="1">The sequence shown here is derived from an EMBL/GenBank/DDBJ whole genome shotgun (WGS) entry which is preliminary data.</text>
</comment>
<protein>
    <recommendedName>
        <fullName evidence="3">Tox-MPTase4 domain-containing protein</fullName>
    </recommendedName>
</protein>